<name>A0ABW6KGF0_9BACI</name>
<evidence type="ECO:0000313" key="3">
    <source>
        <dbReference type="EMBL" id="MFE8701777.1"/>
    </source>
</evidence>
<dbReference type="RefSeq" id="WP_389361746.1">
    <property type="nucleotide sequence ID" value="NZ_JBIACK010000006.1"/>
</dbReference>
<gene>
    <name evidence="3" type="ORF">ACFYKX_14350</name>
</gene>
<organism evidence="3 4">
    <name type="scientific">Cytobacillus spartinae</name>
    <dbReference type="NCBI Taxonomy" id="3299023"/>
    <lineage>
        <taxon>Bacteria</taxon>
        <taxon>Bacillati</taxon>
        <taxon>Bacillota</taxon>
        <taxon>Bacilli</taxon>
        <taxon>Bacillales</taxon>
        <taxon>Bacillaceae</taxon>
        <taxon>Cytobacillus</taxon>
    </lineage>
</organism>
<accession>A0ABW6KGF0</accession>
<feature type="domain" description="Thoeris protein ThsA Macro" evidence="2">
    <location>
        <begin position="105"/>
        <end position="270"/>
    </location>
</feature>
<dbReference type="Pfam" id="PF20016">
    <property type="entry name" value="ThsA_Macro"/>
    <property type="match status" value="1"/>
</dbReference>
<dbReference type="Proteomes" id="UP001601059">
    <property type="component" value="Unassembled WGS sequence"/>
</dbReference>
<keyword evidence="1" id="KW-1133">Transmembrane helix</keyword>
<dbReference type="InterPro" id="IPR045535">
    <property type="entry name" value="ThsA_Macro"/>
</dbReference>
<protein>
    <submittedName>
        <fullName evidence="3">Macro domain-containing protein</fullName>
    </submittedName>
</protein>
<keyword evidence="4" id="KW-1185">Reference proteome</keyword>
<reference evidence="3 4" key="1">
    <citation type="submission" date="2024-08" db="EMBL/GenBank/DDBJ databases">
        <title>Two novel Cytobacillus novel species.</title>
        <authorList>
            <person name="Liu G."/>
        </authorList>
    </citation>
    <scope>NUCLEOTIDE SEQUENCE [LARGE SCALE GENOMIC DNA]</scope>
    <source>
        <strain evidence="3 4">FJAT-54145</strain>
    </source>
</reference>
<evidence type="ECO:0000256" key="1">
    <source>
        <dbReference type="SAM" id="Phobius"/>
    </source>
</evidence>
<sequence length="330" mass="38330">MKNHYDENIIILVLKRVVEFFAKVSLTYAVYLMLIKLFSGSLWLQIFNLAGYTVAFIFAVYYSISIYKIINNYIKLRRSYSREFLDKKVIISYEVGSFWDVVDRFKDNEDVAIVLGVNNRFCLDEDYLSKTSLVYNYIQKLSDTEKYNLQENLKEQLSADIISYDQTNRPIYSNGALYVSHPTENIHYETALLAMCEPSYLNVPGKFTSSREGLIESFEKLFEQMPNIFTNSTLIIPLIGTKSSGSPLSQEEVAKFLISAFANYSRIKQHRLARRLVVSLYDKDFENMKDLVKLKKHIDMECEMGAFSYSKIKSEIEKPVDHIHKVEIPS</sequence>
<evidence type="ECO:0000259" key="2">
    <source>
        <dbReference type="Pfam" id="PF20016"/>
    </source>
</evidence>
<evidence type="ECO:0000313" key="4">
    <source>
        <dbReference type="Proteomes" id="UP001601059"/>
    </source>
</evidence>
<feature type="transmembrane region" description="Helical" evidence="1">
    <location>
        <begin position="20"/>
        <end position="43"/>
    </location>
</feature>
<keyword evidence="1" id="KW-0812">Transmembrane</keyword>
<proteinExistence type="predicted"/>
<keyword evidence="1" id="KW-0472">Membrane</keyword>
<feature type="transmembrane region" description="Helical" evidence="1">
    <location>
        <begin position="49"/>
        <end position="70"/>
    </location>
</feature>
<comment type="caution">
    <text evidence="3">The sequence shown here is derived from an EMBL/GenBank/DDBJ whole genome shotgun (WGS) entry which is preliminary data.</text>
</comment>
<dbReference type="EMBL" id="JBIACK010000006">
    <property type="protein sequence ID" value="MFE8701777.1"/>
    <property type="molecule type" value="Genomic_DNA"/>
</dbReference>